<organism evidence="2 3">
    <name type="scientific">Ensete ventricosum</name>
    <name type="common">Abyssinian banana</name>
    <name type="synonym">Musa ensete</name>
    <dbReference type="NCBI Taxonomy" id="4639"/>
    <lineage>
        <taxon>Eukaryota</taxon>
        <taxon>Viridiplantae</taxon>
        <taxon>Streptophyta</taxon>
        <taxon>Embryophyta</taxon>
        <taxon>Tracheophyta</taxon>
        <taxon>Spermatophyta</taxon>
        <taxon>Magnoliopsida</taxon>
        <taxon>Liliopsida</taxon>
        <taxon>Zingiberales</taxon>
        <taxon>Musaceae</taxon>
        <taxon>Ensete</taxon>
    </lineage>
</organism>
<evidence type="ECO:0000256" key="1">
    <source>
        <dbReference type="SAM" id="MobiDB-lite"/>
    </source>
</evidence>
<gene>
    <name evidence="2" type="ORF">B296_00002601</name>
</gene>
<feature type="region of interest" description="Disordered" evidence="1">
    <location>
        <begin position="142"/>
        <end position="162"/>
    </location>
</feature>
<feature type="region of interest" description="Disordered" evidence="1">
    <location>
        <begin position="38"/>
        <end position="114"/>
    </location>
</feature>
<accession>A0A426ZQX0</accession>
<dbReference type="Proteomes" id="UP000287651">
    <property type="component" value="Unassembled WGS sequence"/>
</dbReference>
<comment type="caution">
    <text evidence="2">The sequence shown here is derived from an EMBL/GenBank/DDBJ whole genome shotgun (WGS) entry which is preliminary data.</text>
</comment>
<evidence type="ECO:0000313" key="2">
    <source>
        <dbReference type="EMBL" id="RRT66406.1"/>
    </source>
</evidence>
<protein>
    <submittedName>
        <fullName evidence="2">Uncharacterized protein</fullName>
    </submittedName>
</protein>
<evidence type="ECO:0000313" key="3">
    <source>
        <dbReference type="Proteomes" id="UP000287651"/>
    </source>
</evidence>
<reference evidence="2 3" key="1">
    <citation type="journal article" date="2014" name="Agronomy (Basel)">
        <title>A Draft Genome Sequence for Ensete ventricosum, the Drought-Tolerant Tree Against Hunger.</title>
        <authorList>
            <person name="Harrison J."/>
            <person name="Moore K.A."/>
            <person name="Paszkiewicz K."/>
            <person name="Jones T."/>
            <person name="Grant M."/>
            <person name="Ambacheew D."/>
            <person name="Muzemil S."/>
            <person name="Studholme D.J."/>
        </authorList>
    </citation>
    <scope>NUCLEOTIDE SEQUENCE [LARGE SCALE GENOMIC DNA]</scope>
</reference>
<dbReference type="EMBL" id="AMZH03005428">
    <property type="protein sequence ID" value="RRT66406.1"/>
    <property type="molecule type" value="Genomic_DNA"/>
</dbReference>
<proteinExistence type="predicted"/>
<name>A0A426ZQX0_ENSVE</name>
<dbReference type="AlphaFoldDB" id="A0A426ZQX0"/>
<sequence>MFDRLQLWPPPPILRVMRLNRVESFYAFLLCFHNEDNEEEGWPTTTSPHVGPARPRPRPLARGWLATARASPQGRPASPARGDSHPQGQQPVGATPTRGAGYRTPARGYRPQPALSPIRATVPAARVVAPLAGRLPMGKGSHRLCKGSDGGADGARGLWHPF</sequence>